<dbReference type="Gene3D" id="3.30.710.10">
    <property type="entry name" value="Potassium Channel Kv1.1, Chain A"/>
    <property type="match status" value="1"/>
</dbReference>
<gene>
    <name evidence="6" type="ORF">HYH03_011805</name>
</gene>
<proteinExistence type="predicted"/>
<evidence type="ECO:0000256" key="1">
    <source>
        <dbReference type="ARBA" id="ARBA00004906"/>
    </source>
</evidence>
<dbReference type="InterPro" id="IPR000210">
    <property type="entry name" value="BTB/POZ_dom"/>
</dbReference>
<feature type="region of interest" description="Disordered" evidence="4">
    <location>
        <begin position="275"/>
        <end position="327"/>
    </location>
</feature>
<feature type="compositionally biased region" description="Acidic residues" evidence="4">
    <location>
        <begin position="310"/>
        <end position="327"/>
    </location>
</feature>
<organism evidence="6 7">
    <name type="scientific">Edaphochlamys debaryana</name>
    <dbReference type="NCBI Taxonomy" id="47281"/>
    <lineage>
        <taxon>Eukaryota</taxon>
        <taxon>Viridiplantae</taxon>
        <taxon>Chlorophyta</taxon>
        <taxon>core chlorophytes</taxon>
        <taxon>Chlorophyceae</taxon>
        <taxon>CS clade</taxon>
        <taxon>Chlamydomonadales</taxon>
        <taxon>Chlamydomonadales incertae sedis</taxon>
        <taxon>Edaphochlamys</taxon>
    </lineage>
</organism>
<comment type="pathway">
    <text evidence="1">Protein modification; protein ubiquitination.</text>
</comment>
<keyword evidence="3" id="KW-0040">ANK repeat</keyword>
<dbReference type="InterPro" id="IPR011042">
    <property type="entry name" value="6-blade_b-propeller_TolB-like"/>
</dbReference>
<feature type="domain" description="BTB" evidence="5">
    <location>
        <begin position="541"/>
        <end position="637"/>
    </location>
</feature>
<comment type="caution">
    <text evidence="6">The sequence shown here is derived from an EMBL/GenBank/DDBJ whole genome shotgun (WGS) entry which is preliminary data.</text>
</comment>
<accession>A0A835XWL6</accession>
<sequence>MLRAEITLPARGTGLCVRPRRGPAATSSAPATPAPAYGFTPAFSAAFAFASAAGAFSPNASGTAPDGAAASDAHEVLLFFGDSLHTLEGGEGCRPLKLGPPVRLYDASPRGGDAVGLAAAGGLAALGGLAAVGGLAPPPGRPPMALQRLVSLAAGAPSECDGVDGVGSSARFGYIRAMCADGQGALYVAESMGIRKLVVGGCTADYGPGVGREGGGGGGPATGREAVGAQHGQHAVVHVSTLPGSAPPRDRWHAMVYDADLDCLIAATDTAIYRVPLPPPPPPPPPPSPVPPPPPRPLVRNGEAPPGFDEAYDINDGDGADGEDDFDDLADEHQLAEAAPPLRLLAGHPGFRGSADGIGGDARFFNISAMALVRAPGGGGGGGGGSGLGAPTLLVVDGEQLRRVDIITCHVSSVHTGSPLPDESSVFAVLPNGSLALAGSSHGPPTLTALGAGYVSTAAGSAVGAGLGAAAAAAAVGGGDSLRRPLGHVTAEMLLSCRQDGAVGREDRVARDYRDSGSSVVAAKMAAAAKHAPSRPRPPPAIVEVIVGDTVLAAHRSVLAASSEYFRGLFAVADRLRGADGGYGHGSAAGGGGGGSGASGRGLVEDTSAAVELKEADPDATAALLAAAYTGVLDVPPPLLRAAAELAGRLLMTEACEALQLRLLTEAEAEAPSGLAAVVEDLTWAERHSLVRLAAGLAAMLVRRRRQLAAAPGAAEALRRLAEASPSLAADLVVRLAGAV</sequence>
<keyword evidence="2" id="KW-0677">Repeat</keyword>
<dbReference type="GO" id="GO:0005737">
    <property type="term" value="C:cytoplasm"/>
    <property type="evidence" value="ECO:0007669"/>
    <property type="project" value="TreeGrafter"/>
</dbReference>
<keyword evidence="7" id="KW-1185">Reference proteome</keyword>
<dbReference type="InterPro" id="IPR044515">
    <property type="entry name" value="ABTB1"/>
</dbReference>
<evidence type="ECO:0000256" key="2">
    <source>
        <dbReference type="ARBA" id="ARBA00022737"/>
    </source>
</evidence>
<dbReference type="CDD" id="cd18186">
    <property type="entry name" value="BTB_POZ_ZBTB_KLHL-like"/>
    <property type="match status" value="1"/>
</dbReference>
<dbReference type="PANTHER" id="PTHR46231:SF1">
    <property type="entry name" value="ANKYRIN REPEAT AND BTB_POZ DOMAIN-CONTAINING PROTEIN 1"/>
    <property type="match status" value="1"/>
</dbReference>
<dbReference type="PROSITE" id="PS50097">
    <property type="entry name" value="BTB"/>
    <property type="match status" value="1"/>
</dbReference>
<dbReference type="Gene3D" id="2.120.10.30">
    <property type="entry name" value="TolB, C-terminal domain"/>
    <property type="match status" value="1"/>
</dbReference>
<feature type="compositionally biased region" description="Pro residues" evidence="4">
    <location>
        <begin position="276"/>
        <end position="297"/>
    </location>
</feature>
<reference evidence="6" key="1">
    <citation type="journal article" date="2020" name="bioRxiv">
        <title>Comparative genomics of Chlamydomonas.</title>
        <authorList>
            <person name="Craig R.J."/>
            <person name="Hasan A.R."/>
            <person name="Ness R.W."/>
            <person name="Keightley P.D."/>
        </authorList>
    </citation>
    <scope>NUCLEOTIDE SEQUENCE</scope>
    <source>
        <strain evidence="6">CCAP 11/70</strain>
    </source>
</reference>
<dbReference type="InterPro" id="IPR011333">
    <property type="entry name" value="SKP1/BTB/POZ_sf"/>
</dbReference>
<dbReference type="Proteomes" id="UP000612055">
    <property type="component" value="Unassembled WGS sequence"/>
</dbReference>
<dbReference type="GO" id="GO:0000151">
    <property type="term" value="C:ubiquitin ligase complex"/>
    <property type="evidence" value="ECO:0007669"/>
    <property type="project" value="TreeGrafter"/>
</dbReference>
<evidence type="ECO:0000259" key="5">
    <source>
        <dbReference type="PROSITE" id="PS50097"/>
    </source>
</evidence>
<dbReference type="AlphaFoldDB" id="A0A835XWL6"/>
<dbReference type="EMBL" id="JAEHOE010000070">
    <property type="protein sequence ID" value="KAG2489696.1"/>
    <property type="molecule type" value="Genomic_DNA"/>
</dbReference>
<evidence type="ECO:0000313" key="7">
    <source>
        <dbReference type="Proteomes" id="UP000612055"/>
    </source>
</evidence>
<dbReference type="SUPFAM" id="SSF54695">
    <property type="entry name" value="POZ domain"/>
    <property type="match status" value="1"/>
</dbReference>
<evidence type="ECO:0000256" key="3">
    <source>
        <dbReference type="ARBA" id="ARBA00023043"/>
    </source>
</evidence>
<evidence type="ECO:0000313" key="6">
    <source>
        <dbReference type="EMBL" id="KAG2489696.1"/>
    </source>
</evidence>
<dbReference type="SMART" id="SM00225">
    <property type="entry name" value="BTB"/>
    <property type="match status" value="1"/>
</dbReference>
<evidence type="ECO:0000256" key="4">
    <source>
        <dbReference type="SAM" id="MobiDB-lite"/>
    </source>
</evidence>
<protein>
    <recommendedName>
        <fullName evidence="5">BTB domain-containing protein</fullName>
    </recommendedName>
</protein>
<dbReference type="PANTHER" id="PTHR46231">
    <property type="entry name" value="ANKYRIN REPEAT AND BTB/POZ DOMAIN-CONTAINING PROTEIN 1"/>
    <property type="match status" value="1"/>
</dbReference>
<dbReference type="OrthoDB" id="550617at2759"/>
<name>A0A835XWL6_9CHLO</name>